<dbReference type="EMBL" id="MU273668">
    <property type="protein sequence ID" value="KAI0029570.1"/>
    <property type="molecule type" value="Genomic_DNA"/>
</dbReference>
<name>A0ACB8QDA5_9AGAM</name>
<comment type="caution">
    <text evidence="1">The sequence shown here is derived from an EMBL/GenBank/DDBJ whole genome shotgun (WGS) entry which is preliminary data.</text>
</comment>
<dbReference type="Proteomes" id="UP000814128">
    <property type="component" value="Unassembled WGS sequence"/>
</dbReference>
<reference evidence="1" key="2">
    <citation type="journal article" date="2022" name="New Phytol.">
        <title>Evolutionary transition to the ectomycorrhizal habit in the genomes of a hyperdiverse lineage of mushroom-forming fungi.</title>
        <authorList>
            <person name="Looney B."/>
            <person name="Miyauchi S."/>
            <person name="Morin E."/>
            <person name="Drula E."/>
            <person name="Courty P.E."/>
            <person name="Kohler A."/>
            <person name="Kuo A."/>
            <person name="LaButti K."/>
            <person name="Pangilinan J."/>
            <person name="Lipzen A."/>
            <person name="Riley R."/>
            <person name="Andreopoulos W."/>
            <person name="He G."/>
            <person name="Johnson J."/>
            <person name="Nolan M."/>
            <person name="Tritt A."/>
            <person name="Barry K.W."/>
            <person name="Grigoriev I.V."/>
            <person name="Nagy L.G."/>
            <person name="Hibbett D."/>
            <person name="Henrissat B."/>
            <person name="Matheny P.B."/>
            <person name="Labbe J."/>
            <person name="Martin F.M."/>
        </authorList>
    </citation>
    <scope>NUCLEOTIDE SEQUENCE</scope>
    <source>
        <strain evidence="1">EC-137</strain>
    </source>
</reference>
<keyword evidence="2" id="KW-1185">Reference proteome</keyword>
<sequence>MLWGDNATASSLWANWSLGLIGLTILYYDYLITLPEEVLYIWHEGPRISSSFCLFIVVRYLALAMHIPSAYALLGTGLSNSTYVAFQKTVHFYASAALQVVVGIVFVLRIHALYRSRAVLASILLLGAGVVTVAVWASVSPHSGKVELMHANYLPGCNPLTTEYQGQRFAITWSGVVVFDVVVFILTILKTLKTHGWGRSTLWYTFFWDGALYFAVLFVVNSGNIMTFLFAPPVLKGANAITTTVLSSTLASRLLISIRKASSQLNDIHTHDNSEETGVELSIVVTPSMMEGRKSPSVAEGRKRPWRNDESARARDSKMDEEGKASLATETATTKIASVRDLGSRCMLKMEYTDDT</sequence>
<organism evidence="1 2">
    <name type="scientific">Vararia minispora EC-137</name>
    <dbReference type="NCBI Taxonomy" id="1314806"/>
    <lineage>
        <taxon>Eukaryota</taxon>
        <taxon>Fungi</taxon>
        <taxon>Dikarya</taxon>
        <taxon>Basidiomycota</taxon>
        <taxon>Agaricomycotina</taxon>
        <taxon>Agaricomycetes</taxon>
        <taxon>Russulales</taxon>
        <taxon>Lachnocladiaceae</taxon>
        <taxon>Vararia</taxon>
    </lineage>
</organism>
<reference evidence="1" key="1">
    <citation type="submission" date="2021-02" db="EMBL/GenBank/DDBJ databases">
        <authorList>
            <consortium name="DOE Joint Genome Institute"/>
            <person name="Ahrendt S."/>
            <person name="Looney B.P."/>
            <person name="Miyauchi S."/>
            <person name="Morin E."/>
            <person name="Drula E."/>
            <person name="Courty P.E."/>
            <person name="Chicoki N."/>
            <person name="Fauchery L."/>
            <person name="Kohler A."/>
            <person name="Kuo A."/>
            <person name="Labutti K."/>
            <person name="Pangilinan J."/>
            <person name="Lipzen A."/>
            <person name="Riley R."/>
            <person name="Andreopoulos W."/>
            <person name="He G."/>
            <person name="Johnson J."/>
            <person name="Barry K.W."/>
            <person name="Grigoriev I.V."/>
            <person name="Nagy L."/>
            <person name="Hibbett D."/>
            <person name="Henrissat B."/>
            <person name="Matheny P.B."/>
            <person name="Labbe J."/>
            <person name="Martin F."/>
        </authorList>
    </citation>
    <scope>NUCLEOTIDE SEQUENCE</scope>
    <source>
        <strain evidence="1">EC-137</strain>
    </source>
</reference>
<protein>
    <submittedName>
        <fullName evidence="1">Uncharacterized protein</fullName>
    </submittedName>
</protein>
<gene>
    <name evidence="1" type="ORF">K488DRAFT_88606</name>
</gene>
<evidence type="ECO:0000313" key="1">
    <source>
        <dbReference type="EMBL" id="KAI0029570.1"/>
    </source>
</evidence>
<proteinExistence type="predicted"/>
<accession>A0ACB8QDA5</accession>
<evidence type="ECO:0000313" key="2">
    <source>
        <dbReference type="Proteomes" id="UP000814128"/>
    </source>
</evidence>